<dbReference type="SMART" id="SM00671">
    <property type="entry name" value="SEL1"/>
    <property type="match status" value="4"/>
</dbReference>
<dbReference type="InterPro" id="IPR050767">
    <property type="entry name" value="Sel1_AlgK"/>
</dbReference>
<dbReference type="RefSeq" id="XP_003060223.1">
    <property type="nucleotide sequence ID" value="XM_003060177.1"/>
</dbReference>
<reference evidence="3 4" key="1">
    <citation type="journal article" date="2009" name="Science">
        <title>Green evolution and dynamic adaptations revealed by genomes of the marine picoeukaryotes Micromonas.</title>
        <authorList>
            <person name="Worden A.Z."/>
            <person name="Lee J.H."/>
            <person name="Mock T."/>
            <person name="Rouze P."/>
            <person name="Simmons M.P."/>
            <person name="Aerts A.L."/>
            <person name="Allen A.E."/>
            <person name="Cuvelier M.L."/>
            <person name="Derelle E."/>
            <person name="Everett M.V."/>
            <person name="Foulon E."/>
            <person name="Grimwood J."/>
            <person name="Gundlach H."/>
            <person name="Henrissat B."/>
            <person name="Napoli C."/>
            <person name="McDonald S.M."/>
            <person name="Parker M.S."/>
            <person name="Rombauts S."/>
            <person name="Salamov A."/>
            <person name="Von Dassow P."/>
            <person name="Badger J.H."/>
            <person name="Coutinho P.M."/>
            <person name="Demir E."/>
            <person name="Dubchak I."/>
            <person name="Gentemann C."/>
            <person name="Eikrem W."/>
            <person name="Gready J.E."/>
            <person name="John U."/>
            <person name="Lanier W."/>
            <person name="Lindquist E.A."/>
            <person name="Lucas S."/>
            <person name="Mayer K.F."/>
            <person name="Moreau H."/>
            <person name="Not F."/>
            <person name="Otillar R."/>
            <person name="Panaud O."/>
            <person name="Pangilinan J."/>
            <person name="Paulsen I."/>
            <person name="Piegu B."/>
            <person name="Poliakov A."/>
            <person name="Robbens S."/>
            <person name="Schmutz J."/>
            <person name="Toulza E."/>
            <person name="Wyss T."/>
            <person name="Zelensky A."/>
            <person name="Zhou K."/>
            <person name="Armbrust E.V."/>
            <person name="Bhattacharya D."/>
            <person name="Goodenough U.W."/>
            <person name="Van de Peer Y."/>
            <person name="Grigoriev I.V."/>
        </authorList>
    </citation>
    <scope>NUCLEOTIDE SEQUENCE [LARGE SCALE GENOMIC DNA]</scope>
    <source>
        <strain evidence="3 4">CCMP1545</strain>
    </source>
</reference>
<feature type="compositionally biased region" description="Low complexity" evidence="2">
    <location>
        <begin position="128"/>
        <end position="139"/>
    </location>
</feature>
<name>C1MWI6_MICPC</name>
<dbReference type="Pfam" id="PF08238">
    <property type="entry name" value="Sel1"/>
    <property type="match status" value="5"/>
</dbReference>
<dbReference type="InterPro" id="IPR006597">
    <property type="entry name" value="Sel1-like"/>
</dbReference>
<dbReference type="AlphaFoldDB" id="C1MWI6"/>
<dbReference type="PANTHER" id="PTHR11102:SF160">
    <property type="entry name" value="ERAD-ASSOCIATED E3 UBIQUITIN-PROTEIN LIGASE COMPONENT HRD3"/>
    <property type="match status" value="1"/>
</dbReference>
<feature type="compositionally biased region" description="Low complexity" evidence="2">
    <location>
        <begin position="185"/>
        <end position="195"/>
    </location>
</feature>
<accession>C1MWI6</accession>
<proteinExistence type="inferred from homology"/>
<evidence type="ECO:0000313" key="3">
    <source>
        <dbReference type="EMBL" id="EEH56175.1"/>
    </source>
</evidence>
<dbReference type="SUPFAM" id="SSF81901">
    <property type="entry name" value="HCP-like"/>
    <property type="match status" value="1"/>
</dbReference>
<feature type="compositionally biased region" description="Basic and acidic residues" evidence="2">
    <location>
        <begin position="197"/>
        <end position="212"/>
    </location>
</feature>
<dbReference type="Gene3D" id="1.25.40.10">
    <property type="entry name" value="Tetratricopeptide repeat domain"/>
    <property type="match status" value="1"/>
</dbReference>
<keyword evidence="4" id="KW-1185">Reference proteome</keyword>
<dbReference type="OrthoDB" id="2148946at2759"/>
<sequence length="500" mass="53836">MPSHAENIRRLTALANDGNRIAAHALARHHLDGTGGLEVDHAKGWAMLEHASDLGNARASKELCTPRGLKYKQARATGSRKALDAFVRECEAEDRTPRSPEGARDEEEDEKRWWRGASLKKRDPAPPSRASSVLASSRATTPGSSEADADALAGRLRRAGLTDYNAMASGGGGGPKSTIFKMNASAASAAPSTTSRGKNDARREKELTKRARAGDADAAWELSDVFLKNATFEGAAEGVDVASGWLWIDTAAGLGHRAAAAAMKTRIGQLYKDGPTALFLKVAPRGEKRFDWSVGECHERGEGGVKTPSMRDAQPHYRRGADAATPEEWHQLAKRCADGGHHADALRWYTKVARASTPGNVLPISVDAAYRVAMCHEKGTGVAANHETAVAWYRAAADGAHVEAASRLGILLFDKSKAYGEAVRWLEMAATRGDAVAGLKLGLAYATGKGVEKDPRAAAKWYQKAEEEHQHARKGVIKEGRKHIKEVKAERAKLKAGKRW</sequence>
<evidence type="ECO:0000256" key="1">
    <source>
        <dbReference type="ARBA" id="ARBA00038101"/>
    </source>
</evidence>
<dbReference type="PANTHER" id="PTHR11102">
    <property type="entry name" value="SEL-1-LIKE PROTEIN"/>
    <property type="match status" value="1"/>
</dbReference>
<organism evidence="4">
    <name type="scientific">Micromonas pusilla (strain CCMP1545)</name>
    <name type="common">Picoplanktonic green alga</name>
    <dbReference type="NCBI Taxonomy" id="564608"/>
    <lineage>
        <taxon>Eukaryota</taxon>
        <taxon>Viridiplantae</taxon>
        <taxon>Chlorophyta</taxon>
        <taxon>Mamiellophyceae</taxon>
        <taxon>Mamiellales</taxon>
        <taxon>Mamiellaceae</taxon>
        <taxon>Micromonas</taxon>
    </lineage>
</organism>
<dbReference type="STRING" id="564608.C1MWI6"/>
<protein>
    <submittedName>
        <fullName evidence="3">Predicted protein</fullName>
    </submittedName>
</protein>
<gene>
    <name evidence="3" type="ORF">MICPUCDRAFT_47792</name>
</gene>
<feature type="compositionally biased region" description="Basic and acidic residues" evidence="2">
    <location>
        <begin position="90"/>
        <end position="103"/>
    </location>
</feature>
<feature type="region of interest" description="Disordered" evidence="2">
    <location>
        <begin position="185"/>
        <end position="212"/>
    </location>
</feature>
<comment type="similarity">
    <text evidence="1">Belongs to the sel-1 family.</text>
</comment>
<dbReference type="InterPro" id="IPR011990">
    <property type="entry name" value="TPR-like_helical_dom_sf"/>
</dbReference>
<dbReference type="eggNOG" id="ENOG502SZFR">
    <property type="taxonomic scope" value="Eukaryota"/>
</dbReference>
<dbReference type="KEGG" id="mpp:MICPUCDRAFT_47792"/>
<dbReference type="Proteomes" id="UP000001876">
    <property type="component" value="Unassembled WGS sequence"/>
</dbReference>
<evidence type="ECO:0000256" key="2">
    <source>
        <dbReference type="SAM" id="MobiDB-lite"/>
    </source>
</evidence>
<dbReference type="EMBL" id="GG663741">
    <property type="protein sequence ID" value="EEH56175.1"/>
    <property type="molecule type" value="Genomic_DNA"/>
</dbReference>
<dbReference type="GeneID" id="9685661"/>
<feature type="region of interest" description="Disordered" evidence="2">
    <location>
        <begin position="90"/>
        <end position="149"/>
    </location>
</feature>
<evidence type="ECO:0000313" key="4">
    <source>
        <dbReference type="Proteomes" id="UP000001876"/>
    </source>
</evidence>